<dbReference type="InterPro" id="IPR052785">
    <property type="entry name" value="Enterotoxin_cmpnt"/>
</dbReference>
<dbReference type="Pfam" id="PF05791">
    <property type="entry name" value="Bacillus_HBL"/>
    <property type="match status" value="1"/>
</dbReference>
<dbReference type="PANTHER" id="PTHR38443">
    <property type="match status" value="1"/>
</dbReference>
<organism evidence="2 3">
    <name type="scientific">Bacillus wiedmannii</name>
    <dbReference type="NCBI Taxonomy" id="1890302"/>
    <lineage>
        <taxon>Bacteria</taxon>
        <taxon>Bacillati</taxon>
        <taxon>Bacillota</taxon>
        <taxon>Bacilli</taxon>
        <taxon>Bacillales</taxon>
        <taxon>Bacillaceae</taxon>
        <taxon>Bacillus</taxon>
        <taxon>Bacillus cereus group</taxon>
    </lineage>
</organism>
<dbReference type="AlphaFoldDB" id="A0A2C5PRW2"/>
<name>A0A2C5PRW2_9BACI</name>
<dbReference type="GO" id="GO:0016020">
    <property type="term" value="C:membrane"/>
    <property type="evidence" value="ECO:0007669"/>
    <property type="project" value="InterPro"/>
</dbReference>
<dbReference type="CDD" id="cd22653">
    <property type="entry name" value="ClyA_HblB-like"/>
    <property type="match status" value="1"/>
</dbReference>
<reference evidence="2 3" key="1">
    <citation type="submission" date="2017-09" db="EMBL/GenBank/DDBJ databases">
        <title>Large-scale bioinformatics analysis of Bacillus genomes uncovers conserved roles of natural products in bacterial physiology.</title>
        <authorList>
            <consortium name="Agbiome Team Llc"/>
            <person name="Bleich R.M."/>
            <person name="Grubbs K.J."/>
            <person name="Santa Maria K.C."/>
            <person name="Allen S.E."/>
            <person name="Farag S."/>
            <person name="Shank E.A."/>
            <person name="Bowers A."/>
        </authorList>
    </citation>
    <scope>NUCLEOTIDE SEQUENCE [LARGE SCALE GENOMIC DNA]</scope>
    <source>
        <strain evidence="2 3">AFS029838</strain>
    </source>
</reference>
<dbReference type="Gene3D" id="1.20.1170.10">
    <property type="match status" value="1"/>
</dbReference>
<dbReference type="PANTHER" id="PTHR38443:SF2">
    <property type="entry name" value="NON-HEMOLYTIC ENTEROTOXIN LYTIC COMPONENT L1"/>
    <property type="match status" value="1"/>
</dbReference>
<keyword evidence="1" id="KW-0732">Signal</keyword>
<evidence type="ECO:0000313" key="2">
    <source>
        <dbReference type="EMBL" id="PHG60859.1"/>
    </source>
</evidence>
<dbReference type="InterPro" id="IPR008414">
    <property type="entry name" value="HBL"/>
</dbReference>
<evidence type="ECO:0000256" key="1">
    <source>
        <dbReference type="SAM" id="SignalP"/>
    </source>
</evidence>
<dbReference type="SUPFAM" id="SSF58100">
    <property type="entry name" value="Bacterial hemolysins"/>
    <property type="match status" value="1"/>
</dbReference>
<feature type="signal peptide" evidence="1">
    <location>
        <begin position="1"/>
        <end position="22"/>
    </location>
</feature>
<feature type="chain" id="PRO_5038552742" evidence="1">
    <location>
        <begin position="23"/>
        <end position="469"/>
    </location>
</feature>
<sequence>MKKKSYKILAVSAFLIMTTTYAVTPVATFAIETEQTNTGDMSLSANEEKMKKTVQDAGLFAKAMNEYSYLLINNPDVSFEGISINGYADLPSKIVQDQKNARAHAVTWNAKVKKQLLDTLTGIIEYDTKFENYYETLVEAINNGNGDTLKKGITDLRVGIQRNQESAKALIEELTKFKNAIGEDVRVFGSHKETLQSILKNQGADVETDQKRLDEVLGQVNYYKKLESDGLIMVKVPFIPTLISGGIMIGTARDNLGRLEPALAELRKTVDYKITLNRVVGVAFHNISDMHSTIDSAITALTYMSTQWDDLDSQYSGILGHIDKADEKADEKADQNRYKFLKPNLNSAKDSWKTLRTDVVTLLEGIKIAEKKEQDFMNLLRPSNVFYFYKKIHNAYTFEIKTGTNAPNASYKVMNLTKNTVHHMWSGGANTSMWADWLSFNPNDEFAVVAVVDGKEYVVYKDKVENIMN</sequence>
<proteinExistence type="predicted"/>
<dbReference type="RefSeq" id="WP_098995748.1">
    <property type="nucleotide sequence ID" value="NZ_NUUQ01000020.1"/>
</dbReference>
<evidence type="ECO:0000313" key="3">
    <source>
        <dbReference type="Proteomes" id="UP000222503"/>
    </source>
</evidence>
<comment type="caution">
    <text evidence="2">The sequence shown here is derived from an EMBL/GenBank/DDBJ whole genome shotgun (WGS) entry which is preliminary data.</text>
</comment>
<dbReference type="Proteomes" id="UP000222503">
    <property type="component" value="Unassembled WGS sequence"/>
</dbReference>
<dbReference type="EMBL" id="NUUQ01000020">
    <property type="protein sequence ID" value="PHG60859.1"/>
    <property type="molecule type" value="Genomic_DNA"/>
</dbReference>
<gene>
    <name evidence="2" type="ORF">COI65_13635</name>
</gene>
<protein>
    <submittedName>
        <fullName evidence="2">Hemolysin BL-binding component</fullName>
    </submittedName>
</protein>
<accession>A0A2C5PRW2</accession>